<sequence>MVAPRLFIARNIHMQGIALLALNKHSVMRTRIGMSHNQSFAEAGTTHYVPMADSWIFGGESKSMEWCDKYQMPH</sequence>
<protein>
    <submittedName>
        <fullName evidence="2">DUF4338 domain-containing protein</fullName>
    </submittedName>
</protein>
<proteinExistence type="predicted"/>
<organism evidence="1 2">
    <name type="scientific">Heterorhabditis bacteriophora</name>
    <name type="common">Entomopathogenic nematode worm</name>
    <dbReference type="NCBI Taxonomy" id="37862"/>
    <lineage>
        <taxon>Eukaryota</taxon>
        <taxon>Metazoa</taxon>
        <taxon>Ecdysozoa</taxon>
        <taxon>Nematoda</taxon>
        <taxon>Chromadorea</taxon>
        <taxon>Rhabditida</taxon>
        <taxon>Rhabditina</taxon>
        <taxon>Rhabditomorpha</taxon>
        <taxon>Strongyloidea</taxon>
        <taxon>Heterorhabditidae</taxon>
        <taxon>Heterorhabditis</taxon>
    </lineage>
</organism>
<evidence type="ECO:0000313" key="1">
    <source>
        <dbReference type="Proteomes" id="UP000095283"/>
    </source>
</evidence>
<dbReference type="AlphaFoldDB" id="A0A1I7X2A7"/>
<name>A0A1I7X2A7_HETBA</name>
<evidence type="ECO:0000313" key="2">
    <source>
        <dbReference type="WBParaSite" id="Hba_11604"/>
    </source>
</evidence>
<dbReference type="Proteomes" id="UP000095283">
    <property type="component" value="Unplaced"/>
</dbReference>
<keyword evidence="1" id="KW-1185">Reference proteome</keyword>
<dbReference type="WBParaSite" id="Hba_11604">
    <property type="protein sequence ID" value="Hba_11604"/>
    <property type="gene ID" value="Hba_11604"/>
</dbReference>
<accession>A0A1I7X2A7</accession>
<reference evidence="2" key="1">
    <citation type="submission" date="2016-11" db="UniProtKB">
        <authorList>
            <consortium name="WormBaseParasite"/>
        </authorList>
    </citation>
    <scope>IDENTIFICATION</scope>
</reference>